<reference evidence="1" key="1">
    <citation type="journal article" date="2015" name="Nature">
        <title>Complex archaea that bridge the gap between prokaryotes and eukaryotes.</title>
        <authorList>
            <person name="Spang A."/>
            <person name="Saw J.H."/>
            <person name="Jorgensen S.L."/>
            <person name="Zaremba-Niedzwiedzka K."/>
            <person name="Martijn J."/>
            <person name="Lind A.E."/>
            <person name="van Eijk R."/>
            <person name="Schleper C."/>
            <person name="Guy L."/>
            <person name="Ettema T.J."/>
        </authorList>
    </citation>
    <scope>NUCLEOTIDE SEQUENCE</scope>
</reference>
<dbReference type="AlphaFoldDB" id="A0A0F9INS5"/>
<protein>
    <recommendedName>
        <fullName evidence="2">Phage major capsid protein</fullName>
    </recommendedName>
</protein>
<dbReference type="NCBIfam" id="NF033394">
    <property type="entry name" value="capsid_maj_Podo"/>
    <property type="match status" value="1"/>
</dbReference>
<evidence type="ECO:0008006" key="2">
    <source>
        <dbReference type="Google" id="ProtNLM"/>
    </source>
</evidence>
<sequence>MADVLQFADIDDAVLATYQNLVKKGAFLDMQTDLTDHVAVREMWKEKQKRFDGGNDWEFQIQVDHNHSARAVGMFQTDGTEMLDTLVEGKVQPRHVNAHYIYDMRDKAFQRGGKAIVDLVFSRYVAMMVSFYEVMEGFLWGSPLVTDNKSPHGISFWVQKGSDGDDGSFGGLDPSGYEAVGRANILTSAQPRWANYFADYESVSIEDLVRKMRRGVRQTNFRSPVSHSQPELTAMKNGIYVGDTVIGLMEELLRTQNMNLGNDLAAKDGATIFKGTPITYAPFLDSDSENPIYMLDWKWLTVGVLAGWEENLTAPYMVPGKHLVKRVDLDVTLELICTNLRRQSVYAQIA</sequence>
<comment type="caution">
    <text evidence="1">The sequence shown here is derived from an EMBL/GenBank/DDBJ whole genome shotgun (WGS) entry which is preliminary data.</text>
</comment>
<accession>A0A0F9INS5</accession>
<dbReference type="InterPro" id="IPR049718">
    <property type="entry name" value="AKO59007-like"/>
</dbReference>
<organism evidence="1">
    <name type="scientific">marine sediment metagenome</name>
    <dbReference type="NCBI Taxonomy" id="412755"/>
    <lineage>
        <taxon>unclassified sequences</taxon>
        <taxon>metagenomes</taxon>
        <taxon>ecological metagenomes</taxon>
    </lineage>
</organism>
<proteinExistence type="predicted"/>
<name>A0A0F9INS5_9ZZZZ</name>
<evidence type="ECO:0000313" key="1">
    <source>
        <dbReference type="EMBL" id="KKL88877.1"/>
    </source>
</evidence>
<dbReference type="EMBL" id="LAZR01020440">
    <property type="protein sequence ID" value="KKL88877.1"/>
    <property type="molecule type" value="Genomic_DNA"/>
</dbReference>
<gene>
    <name evidence="1" type="ORF">LCGC14_1920320</name>
</gene>